<sequence>MFVFLTTLRGGELRHLRTCQCRHDSLHVHGASHGGIELVVPYSPKLGSVV</sequence>
<name>A0A0A9QHR1_ARUDO</name>
<reference evidence="1" key="1">
    <citation type="submission" date="2014-09" db="EMBL/GenBank/DDBJ databases">
        <authorList>
            <person name="Magalhaes I.L.F."/>
            <person name="Oliveira U."/>
            <person name="Santos F.R."/>
            <person name="Vidigal T.H.D.A."/>
            <person name="Brescovit A.D."/>
            <person name="Santos A.J."/>
        </authorList>
    </citation>
    <scope>NUCLEOTIDE SEQUENCE</scope>
    <source>
        <tissue evidence="1">Shoot tissue taken approximately 20 cm above the soil surface</tissue>
    </source>
</reference>
<accession>A0A0A9QHR1</accession>
<evidence type="ECO:0000313" key="1">
    <source>
        <dbReference type="EMBL" id="JAD16085.1"/>
    </source>
</evidence>
<organism evidence="1">
    <name type="scientific">Arundo donax</name>
    <name type="common">Giant reed</name>
    <name type="synonym">Donax arundinaceus</name>
    <dbReference type="NCBI Taxonomy" id="35708"/>
    <lineage>
        <taxon>Eukaryota</taxon>
        <taxon>Viridiplantae</taxon>
        <taxon>Streptophyta</taxon>
        <taxon>Embryophyta</taxon>
        <taxon>Tracheophyta</taxon>
        <taxon>Spermatophyta</taxon>
        <taxon>Magnoliopsida</taxon>
        <taxon>Liliopsida</taxon>
        <taxon>Poales</taxon>
        <taxon>Poaceae</taxon>
        <taxon>PACMAD clade</taxon>
        <taxon>Arundinoideae</taxon>
        <taxon>Arundineae</taxon>
        <taxon>Arundo</taxon>
    </lineage>
</organism>
<reference evidence="1" key="2">
    <citation type="journal article" date="2015" name="Data Brief">
        <title>Shoot transcriptome of the giant reed, Arundo donax.</title>
        <authorList>
            <person name="Barrero R.A."/>
            <person name="Guerrero F.D."/>
            <person name="Moolhuijzen P."/>
            <person name="Goolsby J.A."/>
            <person name="Tidwell J."/>
            <person name="Bellgard S.E."/>
            <person name="Bellgard M.I."/>
        </authorList>
    </citation>
    <scope>NUCLEOTIDE SEQUENCE</scope>
    <source>
        <tissue evidence="1">Shoot tissue taken approximately 20 cm above the soil surface</tissue>
    </source>
</reference>
<proteinExistence type="predicted"/>
<dbReference type="EMBL" id="GBRH01281810">
    <property type="protein sequence ID" value="JAD16085.1"/>
    <property type="molecule type" value="Transcribed_RNA"/>
</dbReference>
<dbReference type="AlphaFoldDB" id="A0A0A9QHR1"/>
<protein>
    <submittedName>
        <fullName evidence="1">Uncharacterized protein</fullName>
    </submittedName>
</protein>